<dbReference type="CDD" id="cd13653">
    <property type="entry name" value="PBP2_phosphate_like_1"/>
    <property type="match status" value="1"/>
</dbReference>
<dbReference type="Gene3D" id="3.40.190.10">
    <property type="entry name" value="Periplasmic binding protein-like II"/>
    <property type="match status" value="2"/>
</dbReference>
<evidence type="ECO:0000256" key="2">
    <source>
        <dbReference type="SAM" id="SignalP"/>
    </source>
</evidence>
<organism evidence="4 5">
    <name type="scientific">Oxalobacter vibrioformis</name>
    <dbReference type="NCBI Taxonomy" id="933080"/>
    <lineage>
        <taxon>Bacteria</taxon>
        <taxon>Pseudomonadati</taxon>
        <taxon>Pseudomonadota</taxon>
        <taxon>Betaproteobacteria</taxon>
        <taxon>Burkholderiales</taxon>
        <taxon>Oxalobacteraceae</taxon>
        <taxon>Oxalobacter</taxon>
    </lineage>
</organism>
<feature type="signal peptide" evidence="2">
    <location>
        <begin position="1"/>
        <end position="27"/>
    </location>
</feature>
<proteinExistence type="predicted"/>
<gene>
    <name evidence="4" type="ORF">NB640_12560</name>
</gene>
<feature type="chain" id="PRO_5038431006" evidence="2">
    <location>
        <begin position="28"/>
        <end position="279"/>
    </location>
</feature>
<sequence>MKQFQLWGVRFLSIILGVALTSAWADAAELDAFKGMRGQIDIAGGTAHIPVMKDAARKIMQSNPDIRISIAAGGSGVGVQKVGEGLVQIGNTGRALSKEEVAKYGLKSWPFALDGVAVAIHPGNGIDNLTPAQVRDIFAGKITNWKALGGRDAAIHLYTRDEASGTREVFWEKLLKKGTIIDTANVVTSNGAMKTALANDQDGIGYVSIGHIDRTIKAPTLDQVSPTQANALSGKYPIVRKLYMNTKGDPDALTAAFINYVRSPAGEPMIRAAGYLPIQ</sequence>
<dbReference type="Pfam" id="PF12849">
    <property type="entry name" value="PBP_like_2"/>
    <property type="match status" value="1"/>
</dbReference>
<feature type="domain" description="PBP" evidence="3">
    <location>
        <begin position="37"/>
        <end position="263"/>
    </location>
</feature>
<dbReference type="RefSeq" id="WP_269309033.1">
    <property type="nucleotide sequence ID" value="NZ_CP098242.1"/>
</dbReference>
<dbReference type="Proteomes" id="UP001156215">
    <property type="component" value="Chromosome"/>
</dbReference>
<keyword evidence="1 2" id="KW-0732">Signal</keyword>
<evidence type="ECO:0000313" key="4">
    <source>
        <dbReference type="EMBL" id="WAW10030.1"/>
    </source>
</evidence>
<dbReference type="KEGG" id="ovb:NB640_12560"/>
<dbReference type="EMBL" id="CP098242">
    <property type="protein sequence ID" value="WAW10030.1"/>
    <property type="molecule type" value="Genomic_DNA"/>
</dbReference>
<dbReference type="PANTHER" id="PTHR30570:SF1">
    <property type="entry name" value="PHOSPHATE-BINDING PROTEIN PSTS"/>
    <property type="match status" value="1"/>
</dbReference>
<dbReference type="SUPFAM" id="SSF53850">
    <property type="entry name" value="Periplasmic binding protein-like II"/>
    <property type="match status" value="1"/>
</dbReference>
<accession>A0A9E9LYL7</accession>
<dbReference type="InterPro" id="IPR050811">
    <property type="entry name" value="Phosphate_ABC_transporter"/>
</dbReference>
<evidence type="ECO:0000259" key="3">
    <source>
        <dbReference type="Pfam" id="PF12849"/>
    </source>
</evidence>
<dbReference type="InterPro" id="IPR024370">
    <property type="entry name" value="PBP_domain"/>
</dbReference>
<evidence type="ECO:0000313" key="5">
    <source>
        <dbReference type="Proteomes" id="UP001156215"/>
    </source>
</evidence>
<name>A0A9E9LYL7_9BURK</name>
<reference evidence="4" key="1">
    <citation type="journal article" date="2022" name="Front. Microbiol.">
        <title>New perspectives on an old grouping: The genomic and phenotypic variability of Oxalobacter formigenes and the implications for calcium oxalate stone prevention.</title>
        <authorList>
            <person name="Chmiel J.A."/>
            <person name="Carr C."/>
            <person name="Stuivenberg G.A."/>
            <person name="Venema R."/>
            <person name="Chanyi R.M."/>
            <person name="Al K.F."/>
            <person name="Giguere D."/>
            <person name="Say H."/>
            <person name="Akouris P.P."/>
            <person name="Dominguez Romero S.A."/>
            <person name="Kwong A."/>
            <person name="Tai V."/>
            <person name="Koval S.F."/>
            <person name="Razvi H."/>
            <person name="Bjazevic J."/>
            <person name="Burton J.P."/>
        </authorList>
    </citation>
    <scope>NUCLEOTIDE SEQUENCE</scope>
    <source>
        <strain evidence="4">WoOx3</strain>
    </source>
</reference>
<dbReference type="AlphaFoldDB" id="A0A9E9LYL7"/>
<protein>
    <submittedName>
        <fullName evidence="4">Phosphate ABC transporter substrate-binding protein</fullName>
    </submittedName>
</protein>
<evidence type="ECO:0000256" key="1">
    <source>
        <dbReference type="ARBA" id="ARBA00022729"/>
    </source>
</evidence>
<keyword evidence="5" id="KW-1185">Reference proteome</keyword>
<dbReference type="PANTHER" id="PTHR30570">
    <property type="entry name" value="PERIPLASMIC PHOSPHATE BINDING COMPONENT OF PHOSPHATE ABC TRANSPORTER"/>
    <property type="match status" value="1"/>
</dbReference>